<comment type="caution">
    <text evidence="1">The sequence shown here is derived from an EMBL/GenBank/DDBJ whole genome shotgun (WGS) entry which is preliminary data.</text>
</comment>
<gene>
    <name evidence="1" type="ORF">COV07_01480</name>
</gene>
<name>A0A2H0RKH2_9BACT</name>
<protein>
    <recommendedName>
        <fullName evidence="3">Type II toxin-antitoxin system mRNA interferase toxin, RelE/StbE family</fullName>
    </recommendedName>
</protein>
<dbReference type="Proteomes" id="UP000230833">
    <property type="component" value="Unassembled WGS sequence"/>
</dbReference>
<dbReference type="AlphaFoldDB" id="A0A2H0RKH2"/>
<evidence type="ECO:0000313" key="1">
    <source>
        <dbReference type="EMBL" id="PIR46988.1"/>
    </source>
</evidence>
<reference evidence="1 2" key="1">
    <citation type="submission" date="2017-09" db="EMBL/GenBank/DDBJ databases">
        <title>Depth-based differentiation of microbial function through sediment-hosted aquifers and enrichment of novel symbionts in the deep terrestrial subsurface.</title>
        <authorList>
            <person name="Probst A.J."/>
            <person name="Ladd B."/>
            <person name="Jarett J.K."/>
            <person name="Geller-Mcgrath D.E."/>
            <person name="Sieber C.M."/>
            <person name="Emerson J.B."/>
            <person name="Anantharaman K."/>
            <person name="Thomas B.C."/>
            <person name="Malmstrom R."/>
            <person name="Stieglmeier M."/>
            <person name="Klingl A."/>
            <person name="Woyke T."/>
            <person name="Ryan C.M."/>
            <person name="Banfield J.F."/>
        </authorList>
    </citation>
    <scope>NUCLEOTIDE SEQUENCE [LARGE SCALE GENOMIC DNA]</scope>
    <source>
        <strain evidence="1">CG10_big_fil_rev_8_21_14_0_10_45_14</strain>
    </source>
</reference>
<dbReference type="Gene3D" id="3.30.2310.20">
    <property type="entry name" value="RelE-like"/>
    <property type="match status" value="1"/>
</dbReference>
<sequence length="75" mass="8720">MPKYPKSLREKIKDRIKLFVKNPFDPILNNHPLKGKLAEYRSINIGGDYRAIFFEPERGVAVFVDVGTHSKLYRS</sequence>
<proteinExistence type="predicted"/>
<dbReference type="SUPFAM" id="SSF143011">
    <property type="entry name" value="RelE-like"/>
    <property type="match status" value="1"/>
</dbReference>
<dbReference type="InterPro" id="IPR035093">
    <property type="entry name" value="RelE/ParE_toxin_dom_sf"/>
</dbReference>
<dbReference type="EMBL" id="PCYL01000016">
    <property type="protein sequence ID" value="PIR46988.1"/>
    <property type="molecule type" value="Genomic_DNA"/>
</dbReference>
<accession>A0A2H0RKH2</accession>
<organism evidence="1 2">
    <name type="scientific">Candidatus Vogelbacteria bacterium CG10_big_fil_rev_8_21_14_0_10_45_14</name>
    <dbReference type="NCBI Taxonomy" id="1975042"/>
    <lineage>
        <taxon>Bacteria</taxon>
        <taxon>Candidatus Vogeliibacteriota</taxon>
    </lineage>
</organism>
<evidence type="ECO:0008006" key="3">
    <source>
        <dbReference type="Google" id="ProtNLM"/>
    </source>
</evidence>
<evidence type="ECO:0000313" key="2">
    <source>
        <dbReference type="Proteomes" id="UP000230833"/>
    </source>
</evidence>